<dbReference type="InParanoid" id="G3HUN0"/>
<gene>
    <name evidence="1" type="ORF">I79_014642</name>
</gene>
<sequence>MWGAEEAPLLAEELLAMWLLGEGKVNFLQGCDLWCIHVPPIDGLMPSADYQNKEKKKQKTRS</sequence>
<protein>
    <submittedName>
        <fullName evidence="1">Uncharacterized protein</fullName>
    </submittedName>
</protein>
<accession>G3HUN0</accession>
<evidence type="ECO:0000313" key="2">
    <source>
        <dbReference type="Proteomes" id="UP000001075"/>
    </source>
</evidence>
<reference evidence="2" key="1">
    <citation type="journal article" date="2011" name="Nat. Biotechnol.">
        <title>The genomic sequence of the Chinese hamster ovary (CHO)-K1 cell line.</title>
        <authorList>
            <person name="Xu X."/>
            <person name="Nagarajan H."/>
            <person name="Lewis N.E."/>
            <person name="Pan S."/>
            <person name="Cai Z."/>
            <person name="Liu X."/>
            <person name="Chen W."/>
            <person name="Xie M."/>
            <person name="Wang W."/>
            <person name="Hammond S."/>
            <person name="Andersen M.R."/>
            <person name="Neff N."/>
            <person name="Passarelli B."/>
            <person name="Koh W."/>
            <person name="Fan H.C."/>
            <person name="Wang J."/>
            <person name="Gui Y."/>
            <person name="Lee K.H."/>
            <person name="Betenbaugh M.J."/>
            <person name="Quake S.R."/>
            <person name="Famili I."/>
            <person name="Palsson B.O."/>
            <person name="Wang J."/>
        </authorList>
    </citation>
    <scope>NUCLEOTIDE SEQUENCE [LARGE SCALE GENOMIC DNA]</scope>
    <source>
        <strain evidence="2">CHO K1 cell line</strain>
    </source>
</reference>
<dbReference type="Proteomes" id="UP000001075">
    <property type="component" value="Unassembled WGS sequence"/>
</dbReference>
<dbReference type="AlphaFoldDB" id="G3HUN0"/>
<organism evidence="1 2">
    <name type="scientific">Cricetulus griseus</name>
    <name type="common">Chinese hamster</name>
    <name type="synonym">Cricetulus barabensis griseus</name>
    <dbReference type="NCBI Taxonomy" id="10029"/>
    <lineage>
        <taxon>Eukaryota</taxon>
        <taxon>Metazoa</taxon>
        <taxon>Chordata</taxon>
        <taxon>Craniata</taxon>
        <taxon>Vertebrata</taxon>
        <taxon>Euteleostomi</taxon>
        <taxon>Mammalia</taxon>
        <taxon>Eutheria</taxon>
        <taxon>Euarchontoglires</taxon>
        <taxon>Glires</taxon>
        <taxon>Rodentia</taxon>
        <taxon>Myomorpha</taxon>
        <taxon>Muroidea</taxon>
        <taxon>Cricetidae</taxon>
        <taxon>Cricetinae</taxon>
        <taxon>Cricetulus</taxon>
    </lineage>
</organism>
<dbReference type="EMBL" id="JH000744">
    <property type="protein sequence ID" value="EGV99828.1"/>
    <property type="molecule type" value="Genomic_DNA"/>
</dbReference>
<proteinExistence type="predicted"/>
<name>G3HUN0_CRIGR</name>
<evidence type="ECO:0000313" key="1">
    <source>
        <dbReference type="EMBL" id="EGV99828.1"/>
    </source>
</evidence>